<sequence>RMGDFFRKAVKTFSIFYIINFSHPDRQLSAAKNLNFLYLYSI</sequence>
<reference evidence="2" key="1">
    <citation type="submission" date="2016-01" db="EMBL/GenBank/DDBJ databases">
        <authorList>
            <person name="Mitreva M."/>
            <person name="Pepin K.H."/>
            <person name="Mihindukulasuriya K.A."/>
            <person name="Fulton R."/>
            <person name="Fronick C."/>
            <person name="O'Laughlin M."/>
            <person name="Miner T."/>
            <person name="Herter B."/>
            <person name="Rosa B.A."/>
            <person name="Cordes M."/>
            <person name="Tomlinson C."/>
            <person name="Wollam A."/>
            <person name="Palsikar V.B."/>
            <person name="Mardis E.R."/>
            <person name="Wilson R.K."/>
        </authorList>
    </citation>
    <scope>NUCLEOTIDE SEQUENCE [LARGE SCALE GENOMIC DNA]</scope>
    <source>
        <strain evidence="2">GED7749B</strain>
    </source>
</reference>
<gene>
    <name evidence="1" type="ORF">HMPREF3213_01747</name>
</gene>
<dbReference type="PATRIC" id="fig|1398.22.peg.1753"/>
<comment type="caution">
    <text evidence="1">The sequence shown here is derived from an EMBL/GenBank/DDBJ whole genome shotgun (WGS) entry which is preliminary data.</text>
</comment>
<proteinExistence type="predicted"/>
<evidence type="ECO:0000313" key="1">
    <source>
        <dbReference type="EMBL" id="KWZ82550.1"/>
    </source>
</evidence>
<dbReference type="Proteomes" id="UP000070376">
    <property type="component" value="Unassembled WGS sequence"/>
</dbReference>
<evidence type="ECO:0000313" key="2">
    <source>
        <dbReference type="Proteomes" id="UP000070376"/>
    </source>
</evidence>
<organism evidence="1 2">
    <name type="scientific">Heyndrickxia coagulans</name>
    <name type="common">Weizmannia coagulans</name>
    <dbReference type="NCBI Taxonomy" id="1398"/>
    <lineage>
        <taxon>Bacteria</taxon>
        <taxon>Bacillati</taxon>
        <taxon>Bacillota</taxon>
        <taxon>Bacilli</taxon>
        <taxon>Bacillales</taxon>
        <taxon>Bacillaceae</taxon>
        <taxon>Heyndrickxia</taxon>
    </lineage>
</organism>
<dbReference type="AlphaFoldDB" id="A0A133KTC4"/>
<dbReference type="EMBL" id="LRPN01000055">
    <property type="protein sequence ID" value="KWZ82550.1"/>
    <property type="molecule type" value="Genomic_DNA"/>
</dbReference>
<accession>A0A133KTC4</accession>
<protein>
    <submittedName>
        <fullName evidence="1">Uncharacterized protein</fullName>
    </submittedName>
</protein>
<name>A0A133KTC4_HEYCO</name>
<feature type="non-terminal residue" evidence="1">
    <location>
        <position position="1"/>
    </location>
</feature>